<name>A0A1H8ZVL5_9GAMM</name>
<dbReference type="CDD" id="cd21471">
    <property type="entry name" value="CrtC-like"/>
    <property type="match status" value="1"/>
</dbReference>
<organism evidence="1 2">
    <name type="scientific">Ectothiorhodospira magna</name>
    <dbReference type="NCBI Taxonomy" id="867345"/>
    <lineage>
        <taxon>Bacteria</taxon>
        <taxon>Pseudomonadati</taxon>
        <taxon>Pseudomonadota</taxon>
        <taxon>Gammaproteobacteria</taxon>
        <taxon>Chromatiales</taxon>
        <taxon>Ectothiorhodospiraceae</taxon>
        <taxon>Ectothiorhodospira</taxon>
    </lineage>
</organism>
<protein>
    <submittedName>
        <fullName evidence="1">Carotenoid 1,2-hydratase</fullName>
    </submittedName>
</protein>
<dbReference type="EMBL" id="FOFO01000003">
    <property type="protein sequence ID" value="SEP68414.1"/>
    <property type="molecule type" value="Genomic_DNA"/>
</dbReference>
<evidence type="ECO:0000313" key="2">
    <source>
        <dbReference type="Proteomes" id="UP000199496"/>
    </source>
</evidence>
<reference evidence="1 2" key="1">
    <citation type="submission" date="2016-10" db="EMBL/GenBank/DDBJ databases">
        <authorList>
            <person name="de Groot N.N."/>
        </authorList>
    </citation>
    <scope>NUCLEOTIDE SEQUENCE [LARGE SCALE GENOMIC DNA]</scope>
    <source>
        <strain evidence="1 2">B7-7</strain>
    </source>
</reference>
<dbReference type="SUPFAM" id="SSF159245">
    <property type="entry name" value="AttH-like"/>
    <property type="match status" value="1"/>
</dbReference>
<evidence type="ECO:0000313" key="1">
    <source>
        <dbReference type="EMBL" id="SEP68414.1"/>
    </source>
</evidence>
<accession>A0A1H8ZVL5</accession>
<dbReference type="AlphaFoldDB" id="A0A1H8ZVL5"/>
<keyword evidence="2" id="KW-1185">Reference proteome</keyword>
<sequence>MSINVALYGNAPRRWAMTERGRGDLQRDRDHLVIGPSALTWDEDGLTVHLDEVTAPVPSRIRGTLRLRPETVSARSYALDQQARHRWRPVAPCARVEVDLKQPGLRWQGQGYMDSNIGTEPLERGFRYWDWSRAVMPNGDTVVLYEATQRDDQEQKLALRFDPQGGVRDVAPPPRQRLPISAWWRIERATRADDGQAAVRQTLTDTPFYVRSLLDTRIEGEPGLAFHESLSLERFETTPVQLMLPFRMPRRARG</sequence>
<dbReference type="STRING" id="867345.SAMN05421693_10383"/>
<proteinExistence type="predicted"/>
<dbReference type="Proteomes" id="UP000199496">
    <property type="component" value="Unassembled WGS sequence"/>
</dbReference>
<gene>
    <name evidence="1" type="ORF">SAMN05421693_10383</name>
</gene>